<protein>
    <submittedName>
        <fullName evidence="1">Uncharacterized protein</fullName>
    </submittedName>
</protein>
<gene>
    <name evidence="1" type="ORF">VCR31J2_80015</name>
</gene>
<comment type="caution">
    <text evidence="1">The sequence shown here is derived from an EMBL/GenBank/DDBJ whole genome shotgun (WGS) entry which is preliminary data.</text>
</comment>
<reference evidence="1 2" key="1">
    <citation type="submission" date="2014-06" db="EMBL/GenBank/DDBJ databases">
        <authorList>
            <person name="Le Roux F."/>
        </authorList>
    </citation>
    <scope>NUCLEOTIDE SEQUENCE [LARGE SCALE GENOMIC DNA]</scope>
    <source>
        <strain evidence="1 2">J2-31</strain>
    </source>
</reference>
<proteinExistence type="predicted"/>
<organism evidence="1 2">
    <name type="scientific">Vibrio coralliirubri</name>
    <dbReference type="NCBI Taxonomy" id="1516159"/>
    <lineage>
        <taxon>Bacteria</taxon>
        <taxon>Pseudomonadati</taxon>
        <taxon>Pseudomonadota</taxon>
        <taxon>Gammaproteobacteria</taxon>
        <taxon>Vibrionales</taxon>
        <taxon>Vibrionaceae</taxon>
        <taxon>Vibrio</taxon>
    </lineage>
</organism>
<dbReference type="EMBL" id="CCKJ01000234">
    <property type="protein sequence ID" value="CDU00138.1"/>
    <property type="molecule type" value="Genomic_DNA"/>
</dbReference>
<keyword evidence="2" id="KW-1185">Reference proteome</keyword>
<sequence>MAELKQPVQYDFEITDPSGNLLFSQSR</sequence>
<dbReference type="Proteomes" id="UP000041625">
    <property type="component" value="Unassembled WGS sequence"/>
</dbReference>
<dbReference type="AlphaFoldDB" id="A0AA86XEU6"/>
<evidence type="ECO:0000313" key="1">
    <source>
        <dbReference type="EMBL" id="CDU00138.1"/>
    </source>
</evidence>
<accession>A0AA86XEU6</accession>
<name>A0AA86XEU6_9VIBR</name>
<evidence type="ECO:0000313" key="2">
    <source>
        <dbReference type="Proteomes" id="UP000041625"/>
    </source>
</evidence>